<evidence type="ECO:0000313" key="1">
    <source>
        <dbReference type="EMBL" id="CAB4042563.1"/>
    </source>
</evidence>
<organism evidence="1 2">
    <name type="scientific">Paramuricea clavata</name>
    <name type="common">Red gorgonian</name>
    <name type="synonym">Violescent sea-whip</name>
    <dbReference type="NCBI Taxonomy" id="317549"/>
    <lineage>
        <taxon>Eukaryota</taxon>
        <taxon>Metazoa</taxon>
        <taxon>Cnidaria</taxon>
        <taxon>Anthozoa</taxon>
        <taxon>Octocorallia</taxon>
        <taxon>Malacalcyonacea</taxon>
        <taxon>Plexauridae</taxon>
        <taxon>Paramuricea</taxon>
    </lineage>
</organism>
<sequence>MYADDSTIYSSAKTIEELNVKLTHDMSNVHTWCTNNNMVINNSKTKAMVMTTCQRAATLNSNLHVQFNGVKLTNTENEKLLGVIVNNNLCWKLQIDKVARSLNKGIHLLRQIKEYLPIRFRVLYYKCFLQPHIDYCSTVWGQSTDVTRIHKLPKLAMRIVYDQPRLTSSGPLLKAAK</sequence>
<name>A0A6S7LSN0_PARCT</name>
<dbReference type="OrthoDB" id="6768507at2759"/>
<keyword evidence="2" id="KW-1185">Reference proteome</keyword>
<evidence type="ECO:0000313" key="2">
    <source>
        <dbReference type="Proteomes" id="UP001152795"/>
    </source>
</evidence>
<comment type="caution">
    <text evidence="1">The sequence shown here is derived from an EMBL/GenBank/DDBJ whole genome shotgun (WGS) entry which is preliminary data.</text>
</comment>
<accession>A0A6S7LSN0</accession>
<dbReference type="PANTHER" id="PTHR33332">
    <property type="entry name" value="REVERSE TRANSCRIPTASE DOMAIN-CONTAINING PROTEIN"/>
    <property type="match status" value="1"/>
</dbReference>
<proteinExistence type="predicted"/>
<feature type="non-terminal residue" evidence="1">
    <location>
        <position position="177"/>
    </location>
</feature>
<reference evidence="1" key="1">
    <citation type="submission" date="2020-04" db="EMBL/GenBank/DDBJ databases">
        <authorList>
            <person name="Alioto T."/>
            <person name="Alioto T."/>
            <person name="Gomez Garrido J."/>
        </authorList>
    </citation>
    <scope>NUCLEOTIDE SEQUENCE</scope>
    <source>
        <strain evidence="1">A484AB</strain>
    </source>
</reference>
<dbReference type="AlphaFoldDB" id="A0A6S7LSN0"/>
<dbReference type="EMBL" id="CACRXK020030383">
    <property type="protein sequence ID" value="CAB4042563.1"/>
    <property type="molecule type" value="Genomic_DNA"/>
</dbReference>
<gene>
    <name evidence="1" type="ORF">PACLA_8A030373</name>
</gene>
<dbReference type="Proteomes" id="UP001152795">
    <property type="component" value="Unassembled WGS sequence"/>
</dbReference>
<protein>
    <submittedName>
        <fullName evidence="1">Uncharacterized protein</fullName>
    </submittedName>
</protein>